<proteinExistence type="predicted"/>
<reference evidence="2 3" key="1">
    <citation type="submission" date="2006-02" db="EMBL/GenBank/DDBJ databases">
        <authorList>
            <person name="Moran M.A."/>
            <person name="Kjelleberg S."/>
            <person name="Egan S."/>
            <person name="Saunders N."/>
            <person name="Thomas T."/>
            <person name="Ferriera S."/>
            <person name="Johnson J."/>
            <person name="Kravitz S."/>
            <person name="Halpern A."/>
            <person name="Remington K."/>
            <person name="Beeson K."/>
            <person name="Tran B."/>
            <person name="Rogers Y.-H."/>
            <person name="Friedman R."/>
            <person name="Venter J.C."/>
        </authorList>
    </citation>
    <scope>NUCLEOTIDE SEQUENCE [LARGE SCALE GENOMIC DNA]</scope>
    <source>
        <strain evidence="2 3">D2</strain>
    </source>
</reference>
<organism evidence="2 3">
    <name type="scientific">Pseudoalteromonas tunicata D2</name>
    <dbReference type="NCBI Taxonomy" id="87626"/>
    <lineage>
        <taxon>Bacteria</taxon>
        <taxon>Pseudomonadati</taxon>
        <taxon>Pseudomonadota</taxon>
        <taxon>Gammaproteobacteria</taxon>
        <taxon>Alteromonadales</taxon>
        <taxon>Pseudoalteromonadaceae</taxon>
        <taxon>Pseudoalteromonas</taxon>
    </lineage>
</organism>
<feature type="chain" id="PRO_5002666128" evidence="1">
    <location>
        <begin position="27"/>
        <end position="135"/>
    </location>
</feature>
<accession>A4CBI6</accession>
<gene>
    <name evidence="2" type="ORF">PTD2_17915</name>
</gene>
<dbReference type="HOGENOM" id="CLU_1863508_0_0_6"/>
<dbReference type="Gene3D" id="1.20.1270.180">
    <property type="match status" value="1"/>
</dbReference>
<keyword evidence="3" id="KW-1185">Reference proteome</keyword>
<dbReference type="Proteomes" id="UP000006201">
    <property type="component" value="Unassembled WGS sequence"/>
</dbReference>
<comment type="caution">
    <text evidence="2">The sequence shown here is derived from an EMBL/GenBank/DDBJ whole genome shotgun (WGS) entry which is preliminary data.</text>
</comment>
<name>A4CBI6_9GAMM</name>
<evidence type="ECO:0000313" key="3">
    <source>
        <dbReference type="Proteomes" id="UP000006201"/>
    </source>
</evidence>
<protein>
    <submittedName>
        <fullName evidence="2">Putative orphan protein</fullName>
    </submittedName>
</protein>
<dbReference type="EMBL" id="AAOH01000005">
    <property type="protein sequence ID" value="EAR27723.1"/>
    <property type="molecule type" value="Genomic_DNA"/>
</dbReference>
<feature type="signal peptide" evidence="1">
    <location>
        <begin position="1"/>
        <end position="26"/>
    </location>
</feature>
<dbReference type="STRING" id="87626.PTD2_17915"/>
<dbReference type="AlphaFoldDB" id="A4CBI6"/>
<keyword evidence="1" id="KW-0732">Signal</keyword>
<dbReference type="eggNOG" id="COG3755">
    <property type="taxonomic scope" value="Bacteria"/>
</dbReference>
<evidence type="ECO:0000313" key="2">
    <source>
        <dbReference type="EMBL" id="EAR27723.1"/>
    </source>
</evidence>
<dbReference type="RefSeq" id="WP_009839555.1">
    <property type="nucleotide sequence ID" value="NZ_CH959301.1"/>
</dbReference>
<sequence length="135" mass="15808">MLHLNKTFINTVGFLVLANISTVAQAAFNDGCDNDKSTNPRYIRCLENKITEQQNIAQTWRNKIEFDLEKKQNETGNVQLLKVFTRAEQEFVKYVEDSCRWRYLDLLPDTIAATITYKRCELQLNQQRVEGLKFK</sequence>
<dbReference type="OrthoDB" id="5769744at2"/>
<evidence type="ECO:0000256" key="1">
    <source>
        <dbReference type="SAM" id="SignalP"/>
    </source>
</evidence>